<feature type="domain" description="Neurotransmitter-gated ion-channel ligand-binding" evidence="7">
    <location>
        <begin position="38"/>
        <end position="245"/>
    </location>
</feature>
<dbReference type="InterPro" id="IPR018000">
    <property type="entry name" value="Neurotransmitter_ion_chnl_CS"/>
</dbReference>
<feature type="transmembrane region" description="Helical" evidence="5">
    <location>
        <begin position="247"/>
        <end position="270"/>
    </location>
</feature>
<proteinExistence type="inferred from homology"/>
<feature type="signal peptide" evidence="5">
    <location>
        <begin position="1"/>
        <end position="26"/>
    </location>
</feature>
<evidence type="ECO:0000256" key="2">
    <source>
        <dbReference type="ARBA" id="ARBA00022692"/>
    </source>
</evidence>
<dbReference type="InterPro" id="IPR036719">
    <property type="entry name" value="Neuro-gated_channel_TM_sf"/>
</dbReference>
<dbReference type="Gene3D" id="2.70.170.10">
    <property type="entry name" value="Neurotransmitter-gated ion-channel ligand-binding domain"/>
    <property type="match status" value="1"/>
</dbReference>
<dbReference type="CDD" id="cd18989">
    <property type="entry name" value="LGIC_ECD_cation"/>
    <property type="match status" value="1"/>
</dbReference>
<dbReference type="GO" id="GO:0016020">
    <property type="term" value="C:membrane"/>
    <property type="evidence" value="ECO:0007669"/>
    <property type="project" value="UniProtKB-SubCell"/>
</dbReference>
<dbReference type="CDD" id="cd19051">
    <property type="entry name" value="LGIC_TM_cation"/>
    <property type="match status" value="1"/>
</dbReference>
<dbReference type="InterPro" id="IPR038050">
    <property type="entry name" value="Neuro_actylchol_rec"/>
</dbReference>
<organism evidence="9 10">
    <name type="scientific">Elysia marginata</name>
    <dbReference type="NCBI Taxonomy" id="1093978"/>
    <lineage>
        <taxon>Eukaryota</taxon>
        <taxon>Metazoa</taxon>
        <taxon>Spiralia</taxon>
        <taxon>Lophotrochozoa</taxon>
        <taxon>Mollusca</taxon>
        <taxon>Gastropoda</taxon>
        <taxon>Heterobranchia</taxon>
        <taxon>Euthyneura</taxon>
        <taxon>Panpulmonata</taxon>
        <taxon>Sacoglossa</taxon>
        <taxon>Placobranchoidea</taxon>
        <taxon>Plakobranchidae</taxon>
        <taxon>Elysia</taxon>
    </lineage>
</organism>
<evidence type="ECO:0000256" key="6">
    <source>
        <dbReference type="SAM" id="MobiDB-lite"/>
    </source>
</evidence>
<dbReference type="PANTHER" id="PTHR18945">
    <property type="entry name" value="NEUROTRANSMITTER GATED ION CHANNEL"/>
    <property type="match status" value="1"/>
</dbReference>
<gene>
    <name evidence="9" type="ORF">ElyMa_005594500</name>
</gene>
<feature type="region of interest" description="Disordered" evidence="6">
    <location>
        <begin position="409"/>
        <end position="448"/>
    </location>
</feature>
<sequence length="490" mass="55754">MKGEQRKADFLIVLIFSFLFIPVCFGDEGATVNDFLNLSDTLLKKYNRHVRPIANQRAAINISLDFKLISIYDVDDIKQVISVMATTLVHWQDKNLIWDPSKFGGLDQMHFGPDEIWAPKIYLLNSHDNDETLFNHPTHHVVTNDGRVMYSTIARLSCQCKLDLVLFPSDQQRCEFSFSVFDASPRDVNFDVHVENSTTDYTPIQSTEHGEWDVLEVHAGSKNEGRQNQEKYVSATSVIKFRRRPEFYYLNIYAPVFSIAALCVLTFFVPVDSGERLAYALSMHLSLSVYIAYIGDILPMASLGMPNLFYAVSTLFFSSVLCVAFSALNMALRWSIVTTTKEGKKKIKVLCFNLYLSKTKSSATKITDHTKSIKGSIKRNFIRPFIDEPEKIENNKLFIVFPTDMSLKQSNDNDEKKEEDTNDKATRDEEPTTKQETNPKESSSGEQRCPGILDPDLIRLCNALDYCGFVLVSAIIMVVVIATLINRKWF</sequence>
<feature type="transmembrane region" description="Helical" evidence="5">
    <location>
        <begin position="307"/>
        <end position="332"/>
    </location>
</feature>
<keyword evidence="9" id="KW-0675">Receptor</keyword>
<dbReference type="Proteomes" id="UP000762676">
    <property type="component" value="Unassembled WGS sequence"/>
</dbReference>
<keyword evidence="10" id="KW-1185">Reference proteome</keyword>
<keyword evidence="4 5" id="KW-0472">Membrane</keyword>
<name>A0AAV4F4G8_9GAST</name>
<feature type="domain" description="Neurotransmitter-gated ion-channel transmembrane" evidence="8">
    <location>
        <begin position="252"/>
        <end position="438"/>
    </location>
</feature>
<keyword evidence="5" id="KW-0406">Ion transport</keyword>
<dbReference type="Pfam" id="PF02932">
    <property type="entry name" value="Neur_chan_memb"/>
    <property type="match status" value="1"/>
</dbReference>
<evidence type="ECO:0000313" key="10">
    <source>
        <dbReference type="Proteomes" id="UP000762676"/>
    </source>
</evidence>
<dbReference type="Gene3D" id="1.20.58.390">
    <property type="entry name" value="Neurotransmitter-gated ion-channel transmembrane domain"/>
    <property type="match status" value="1"/>
</dbReference>
<dbReference type="GO" id="GO:0005230">
    <property type="term" value="F:extracellular ligand-gated monoatomic ion channel activity"/>
    <property type="evidence" value="ECO:0007669"/>
    <property type="project" value="InterPro"/>
</dbReference>
<evidence type="ECO:0000256" key="1">
    <source>
        <dbReference type="ARBA" id="ARBA00004141"/>
    </source>
</evidence>
<keyword evidence="5" id="KW-0813">Transport</keyword>
<keyword evidence="3 5" id="KW-1133">Transmembrane helix</keyword>
<evidence type="ECO:0000256" key="3">
    <source>
        <dbReference type="ARBA" id="ARBA00022989"/>
    </source>
</evidence>
<dbReference type="PRINTS" id="PR00252">
    <property type="entry name" value="NRIONCHANNEL"/>
</dbReference>
<evidence type="ECO:0000259" key="7">
    <source>
        <dbReference type="Pfam" id="PF02931"/>
    </source>
</evidence>
<comment type="similarity">
    <text evidence="5">Belongs to the ligand-gated ion channel (TC 1.A.9) family.</text>
</comment>
<dbReference type="AlphaFoldDB" id="A0AAV4F4G8"/>
<comment type="caution">
    <text evidence="9">The sequence shown here is derived from an EMBL/GenBank/DDBJ whole genome shotgun (WGS) entry which is preliminary data.</text>
</comment>
<protein>
    <submittedName>
        <fullName evidence="9">Acetylcholine receptor subunit alpha-like</fullName>
    </submittedName>
</protein>
<feature type="transmembrane region" description="Helical" evidence="5">
    <location>
        <begin position="277"/>
        <end position="295"/>
    </location>
</feature>
<feature type="chain" id="PRO_5043102701" evidence="5">
    <location>
        <begin position="27"/>
        <end position="490"/>
    </location>
</feature>
<dbReference type="Pfam" id="PF02931">
    <property type="entry name" value="Neur_chan_LBD"/>
    <property type="match status" value="1"/>
</dbReference>
<dbReference type="InterPro" id="IPR006202">
    <property type="entry name" value="Neur_chan_lig-bd"/>
</dbReference>
<dbReference type="PROSITE" id="PS00236">
    <property type="entry name" value="NEUROTR_ION_CHANNEL"/>
    <property type="match status" value="1"/>
</dbReference>
<dbReference type="FunFam" id="2.70.170.10:FF:000028">
    <property type="entry name" value="AcetylCholine Receptor"/>
    <property type="match status" value="1"/>
</dbReference>
<evidence type="ECO:0000259" key="8">
    <source>
        <dbReference type="Pfam" id="PF02932"/>
    </source>
</evidence>
<keyword evidence="2 5" id="KW-0812">Transmembrane</keyword>
<keyword evidence="5" id="KW-0407">Ion channel</keyword>
<feature type="compositionally biased region" description="Basic and acidic residues" evidence="6">
    <location>
        <begin position="411"/>
        <end position="439"/>
    </location>
</feature>
<comment type="subcellular location">
    <subcellularLocation>
        <location evidence="1">Membrane</location>
        <topology evidence="1">Multi-pass membrane protein</topology>
    </subcellularLocation>
</comment>
<evidence type="ECO:0000256" key="4">
    <source>
        <dbReference type="ARBA" id="ARBA00023136"/>
    </source>
</evidence>
<evidence type="ECO:0000256" key="5">
    <source>
        <dbReference type="RuleBase" id="RU000687"/>
    </source>
</evidence>
<dbReference type="InterPro" id="IPR036734">
    <property type="entry name" value="Neur_chan_lig-bd_sf"/>
</dbReference>
<dbReference type="SUPFAM" id="SSF63712">
    <property type="entry name" value="Nicotinic receptor ligand binding domain-like"/>
    <property type="match status" value="1"/>
</dbReference>
<reference evidence="9 10" key="1">
    <citation type="journal article" date="2021" name="Elife">
        <title>Chloroplast acquisition without the gene transfer in kleptoplastic sea slugs, Plakobranchus ocellatus.</title>
        <authorList>
            <person name="Maeda T."/>
            <person name="Takahashi S."/>
            <person name="Yoshida T."/>
            <person name="Shimamura S."/>
            <person name="Takaki Y."/>
            <person name="Nagai Y."/>
            <person name="Toyoda A."/>
            <person name="Suzuki Y."/>
            <person name="Arimoto A."/>
            <person name="Ishii H."/>
            <person name="Satoh N."/>
            <person name="Nishiyama T."/>
            <person name="Hasebe M."/>
            <person name="Maruyama T."/>
            <person name="Minagawa J."/>
            <person name="Obokata J."/>
            <person name="Shigenobu S."/>
        </authorList>
    </citation>
    <scope>NUCLEOTIDE SEQUENCE [LARGE SCALE GENOMIC DNA]</scope>
</reference>
<feature type="transmembrane region" description="Helical" evidence="5">
    <location>
        <begin position="463"/>
        <end position="485"/>
    </location>
</feature>
<dbReference type="GO" id="GO:0004888">
    <property type="term" value="F:transmembrane signaling receptor activity"/>
    <property type="evidence" value="ECO:0007669"/>
    <property type="project" value="InterPro"/>
</dbReference>
<accession>A0AAV4F4G8</accession>
<evidence type="ECO:0000313" key="9">
    <source>
        <dbReference type="EMBL" id="GFR67891.1"/>
    </source>
</evidence>
<dbReference type="InterPro" id="IPR006201">
    <property type="entry name" value="Neur_channel"/>
</dbReference>
<dbReference type="EMBL" id="BMAT01011170">
    <property type="protein sequence ID" value="GFR67891.1"/>
    <property type="molecule type" value="Genomic_DNA"/>
</dbReference>
<dbReference type="InterPro" id="IPR006029">
    <property type="entry name" value="Neurotrans-gated_channel_TM"/>
</dbReference>
<keyword evidence="5" id="KW-0732">Signal</keyword>
<dbReference type="SUPFAM" id="SSF90112">
    <property type="entry name" value="Neurotransmitter-gated ion-channel transmembrane pore"/>
    <property type="match status" value="1"/>
</dbReference>